<dbReference type="AlphaFoldDB" id="A0A2P2IMN9"/>
<protein>
    <submittedName>
        <fullName evidence="1">Uncharacterized protein</fullName>
    </submittedName>
</protein>
<evidence type="ECO:0000313" key="1">
    <source>
        <dbReference type="EMBL" id="MBW82436.1"/>
    </source>
</evidence>
<proteinExistence type="predicted"/>
<sequence>MAEVVGFQSFHSLRFPSSSSSLLVNSFASNLKNSVPLSRNCLYERIYPVVYSTARVVSWLPFDPRKQSLSFKVPTFFLFASLLIV</sequence>
<accession>A0A2P2IMN9</accession>
<name>A0A2P2IMN9_RHIMU</name>
<organism evidence="1">
    <name type="scientific">Rhizophora mucronata</name>
    <name type="common">Asiatic mangrove</name>
    <dbReference type="NCBI Taxonomy" id="61149"/>
    <lineage>
        <taxon>Eukaryota</taxon>
        <taxon>Viridiplantae</taxon>
        <taxon>Streptophyta</taxon>
        <taxon>Embryophyta</taxon>
        <taxon>Tracheophyta</taxon>
        <taxon>Spermatophyta</taxon>
        <taxon>Magnoliopsida</taxon>
        <taxon>eudicotyledons</taxon>
        <taxon>Gunneridae</taxon>
        <taxon>Pentapetalae</taxon>
        <taxon>rosids</taxon>
        <taxon>fabids</taxon>
        <taxon>Malpighiales</taxon>
        <taxon>Rhizophoraceae</taxon>
        <taxon>Rhizophora</taxon>
    </lineage>
</organism>
<dbReference type="EMBL" id="GGEC01001953">
    <property type="protein sequence ID" value="MBW82436.1"/>
    <property type="molecule type" value="Transcribed_RNA"/>
</dbReference>
<reference evidence="1" key="1">
    <citation type="submission" date="2018-02" db="EMBL/GenBank/DDBJ databases">
        <title>Rhizophora mucronata_Transcriptome.</title>
        <authorList>
            <person name="Meera S.P."/>
            <person name="Sreeshan A."/>
            <person name="Augustine A."/>
        </authorList>
    </citation>
    <scope>NUCLEOTIDE SEQUENCE</scope>
    <source>
        <tissue evidence="1">Leaf</tissue>
    </source>
</reference>